<evidence type="ECO:0000256" key="1">
    <source>
        <dbReference type="SAM" id="Coils"/>
    </source>
</evidence>
<keyword evidence="1" id="KW-0175">Coiled coil</keyword>
<sequence length="515" mass="54713">MSFDSGGGFDHHGDVDWAWSDFFGGDLGQNRRLRGLEESRAAHRADTARLRAELSKATGSLEERLAKLSAAFDAFVELSQLGPRLELFDREAEARRLARSLFAGVDRLDEVVDVPGYWLPQALLAVRALRTGGDVATPLALAVERDAASTAVFHVLTAGVFGFGESVPAGMLGEALPEFTDPLPTSVRAVWVLAADGYYGAAGRKLAEQRGATHLARRPPEEVAAAVTTWRQALKPDHEAEYKLPQGIADGPRLRTIADACTRIALLRAHVRQALAPRPDQRDELDPLVKSTLERVVETGAPREQELLGRVRELRATVGGGSPDELPEHAGDPAALLRADGVDEARPGRRALALRASSRDVLATAEQLAADAATELPEEVSVRPGVGTMVVRGGRVAEQSVERAAARGVPEVDGTRRVVGAALAGVALVALVLALVAGWGWAVPAVLAAGGAAVQLTRHAKAGRERVAALEQGRARAAREAEQAERIAAAALADLRGRQERAARDLAELRHLLGA</sequence>
<evidence type="ECO:0000313" key="4">
    <source>
        <dbReference type="Proteomes" id="UP000186040"/>
    </source>
</evidence>
<dbReference type="AlphaFoldDB" id="A0A1Q9LD75"/>
<protein>
    <submittedName>
        <fullName evidence="3">Uncharacterized protein</fullName>
    </submittedName>
</protein>
<feature type="transmembrane region" description="Helical" evidence="2">
    <location>
        <begin position="421"/>
        <end position="454"/>
    </location>
</feature>
<dbReference type="Proteomes" id="UP000186040">
    <property type="component" value="Unassembled WGS sequence"/>
</dbReference>
<dbReference type="STRING" id="1193682.BJP25_03130"/>
<keyword evidence="2" id="KW-0472">Membrane</keyword>
<proteinExistence type="predicted"/>
<reference evidence="3 4" key="1">
    <citation type="submission" date="2016-10" db="EMBL/GenBank/DDBJ databases">
        <title>The Draft Genome Sequence of Actinokineospora bangkokensis 44EHWT reveals the biosynthetic pathway of antifungal compounds Thailandins with unusual extender unit butylmalonyl-CoA.</title>
        <authorList>
            <person name="Greule A."/>
            <person name="Intra B."/>
            <person name="Flemming S."/>
            <person name="Rommel M.G."/>
            <person name="Panbangred W."/>
            <person name="Bechthold A."/>
        </authorList>
    </citation>
    <scope>NUCLEOTIDE SEQUENCE [LARGE SCALE GENOMIC DNA]</scope>
    <source>
        <strain evidence="3 4">44EHW</strain>
    </source>
</reference>
<evidence type="ECO:0000256" key="2">
    <source>
        <dbReference type="SAM" id="Phobius"/>
    </source>
</evidence>
<keyword evidence="2" id="KW-0812">Transmembrane</keyword>
<dbReference type="EMBL" id="MKQR01000028">
    <property type="protein sequence ID" value="OLR89988.1"/>
    <property type="molecule type" value="Genomic_DNA"/>
</dbReference>
<evidence type="ECO:0000313" key="3">
    <source>
        <dbReference type="EMBL" id="OLR89988.1"/>
    </source>
</evidence>
<comment type="caution">
    <text evidence="3">The sequence shown here is derived from an EMBL/GenBank/DDBJ whole genome shotgun (WGS) entry which is preliminary data.</text>
</comment>
<dbReference type="OrthoDB" id="4824872at2"/>
<gene>
    <name evidence="3" type="ORF">BJP25_03130</name>
</gene>
<feature type="coiled-coil region" evidence="1">
    <location>
        <begin position="467"/>
        <end position="512"/>
    </location>
</feature>
<dbReference type="RefSeq" id="WP_075978196.1">
    <property type="nucleotide sequence ID" value="NZ_MKQR01000028.1"/>
</dbReference>
<name>A0A1Q9LD75_9PSEU</name>
<keyword evidence="2" id="KW-1133">Transmembrane helix</keyword>
<accession>A0A1Q9LD75</accession>
<organism evidence="3 4">
    <name type="scientific">Actinokineospora bangkokensis</name>
    <dbReference type="NCBI Taxonomy" id="1193682"/>
    <lineage>
        <taxon>Bacteria</taxon>
        <taxon>Bacillati</taxon>
        <taxon>Actinomycetota</taxon>
        <taxon>Actinomycetes</taxon>
        <taxon>Pseudonocardiales</taxon>
        <taxon>Pseudonocardiaceae</taxon>
        <taxon>Actinokineospora</taxon>
    </lineage>
</organism>
<keyword evidence="4" id="KW-1185">Reference proteome</keyword>